<dbReference type="InterPro" id="IPR000792">
    <property type="entry name" value="Tscrpt_reg_LuxR_C"/>
</dbReference>
<dbReference type="Gene3D" id="1.10.10.10">
    <property type="entry name" value="Winged helix-like DNA-binding domain superfamily/Winged helix DNA-binding domain"/>
    <property type="match status" value="1"/>
</dbReference>
<dbReference type="Gene3D" id="3.30.450.20">
    <property type="entry name" value="PAS domain"/>
    <property type="match status" value="1"/>
</dbReference>
<reference evidence="6" key="1">
    <citation type="journal article" date="2019" name="Int. J. Syst. Evol. Microbiol.">
        <title>The Global Catalogue of Microorganisms (GCM) 10K type strain sequencing project: providing services to taxonomists for standard genome sequencing and annotation.</title>
        <authorList>
            <consortium name="The Broad Institute Genomics Platform"/>
            <consortium name="The Broad Institute Genome Sequencing Center for Infectious Disease"/>
            <person name="Wu L."/>
            <person name="Ma J."/>
        </authorList>
    </citation>
    <scope>NUCLEOTIDE SEQUENCE [LARGE SCALE GENOMIC DNA]</scope>
    <source>
        <strain evidence="6">CCUG 61485</strain>
    </source>
</reference>
<dbReference type="Proteomes" id="UP001597201">
    <property type="component" value="Unassembled WGS sequence"/>
</dbReference>
<dbReference type="InterPro" id="IPR036388">
    <property type="entry name" value="WH-like_DNA-bd_sf"/>
</dbReference>
<dbReference type="PANTHER" id="PTHR44688:SF16">
    <property type="entry name" value="DNA-BINDING TRANSCRIPTIONAL ACTIVATOR DEVR_DOSR"/>
    <property type="match status" value="1"/>
</dbReference>
<dbReference type="PROSITE" id="PS50043">
    <property type="entry name" value="HTH_LUXR_2"/>
    <property type="match status" value="1"/>
</dbReference>
<dbReference type="RefSeq" id="WP_377175553.1">
    <property type="nucleotide sequence ID" value="NZ_JBHTMY010000001.1"/>
</dbReference>
<evidence type="ECO:0000256" key="3">
    <source>
        <dbReference type="ARBA" id="ARBA00023163"/>
    </source>
</evidence>
<keyword evidence="1" id="KW-0805">Transcription regulation</keyword>
<protein>
    <submittedName>
        <fullName evidence="5">Helix-turn-helix transcriptional regulator</fullName>
    </submittedName>
</protein>
<keyword evidence="3" id="KW-0804">Transcription</keyword>
<dbReference type="InterPro" id="IPR016032">
    <property type="entry name" value="Sig_transdc_resp-reg_C-effctor"/>
</dbReference>
<keyword evidence="6" id="KW-1185">Reference proteome</keyword>
<dbReference type="Pfam" id="PF00196">
    <property type="entry name" value="GerE"/>
    <property type="match status" value="1"/>
</dbReference>
<evidence type="ECO:0000313" key="6">
    <source>
        <dbReference type="Proteomes" id="UP001597201"/>
    </source>
</evidence>
<sequence>MDKYYPSIRKFIDDISQIYHRENLHGQFDVKTYRSYPTAKNECFYVFDLFLNKIIYFKGFNDFLGYKDKIDLPFIFSCYHPKDRTVVTDLIKEVVKELPKQNFHLHANILNIAYRFKKNNGDYCKILSQTIVSDIDPKGKVTKVLLRYTDISFMDSTPIVKWDVDEKYFCKKTIQQRLIEQSDLPLTRRESEIAFLIAKNYTNSEIADQLCISKSTVESHRKSVYKKTNSHSKDHLILFLKSKGAI</sequence>
<evidence type="ECO:0000256" key="1">
    <source>
        <dbReference type="ARBA" id="ARBA00023015"/>
    </source>
</evidence>
<comment type="caution">
    <text evidence="5">The sequence shown here is derived from an EMBL/GenBank/DDBJ whole genome shotgun (WGS) entry which is preliminary data.</text>
</comment>
<evidence type="ECO:0000259" key="4">
    <source>
        <dbReference type="PROSITE" id="PS50043"/>
    </source>
</evidence>
<dbReference type="PRINTS" id="PR00038">
    <property type="entry name" value="HTHLUXR"/>
</dbReference>
<dbReference type="SUPFAM" id="SSF46894">
    <property type="entry name" value="C-terminal effector domain of the bipartite response regulators"/>
    <property type="match status" value="1"/>
</dbReference>
<gene>
    <name evidence="5" type="ORF">ACFQ39_01045</name>
</gene>
<organism evidence="5 6">
    <name type="scientific">Namhaeicola litoreus</name>
    <dbReference type="NCBI Taxonomy" id="1052145"/>
    <lineage>
        <taxon>Bacteria</taxon>
        <taxon>Pseudomonadati</taxon>
        <taxon>Bacteroidota</taxon>
        <taxon>Flavobacteriia</taxon>
        <taxon>Flavobacteriales</taxon>
        <taxon>Flavobacteriaceae</taxon>
        <taxon>Namhaeicola</taxon>
    </lineage>
</organism>
<dbReference type="SMART" id="SM00421">
    <property type="entry name" value="HTH_LUXR"/>
    <property type="match status" value="1"/>
</dbReference>
<evidence type="ECO:0000256" key="2">
    <source>
        <dbReference type="ARBA" id="ARBA00023125"/>
    </source>
</evidence>
<accession>A0ABW3Y0Z2</accession>
<feature type="domain" description="HTH luxR-type" evidence="4">
    <location>
        <begin position="179"/>
        <end position="244"/>
    </location>
</feature>
<dbReference type="CDD" id="cd06170">
    <property type="entry name" value="LuxR_C_like"/>
    <property type="match status" value="1"/>
</dbReference>
<dbReference type="PANTHER" id="PTHR44688">
    <property type="entry name" value="DNA-BINDING TRANSCRIPTIONAL ACTIVATOR DEVR_DOSR"/>
    <property type="match status" value="1"/>
</dbReference>
<keyword evidence="2" id="KW-0238">DNA-binding</keyword>
<name>A0ABW3Y0Z2_9FLAO</name>
<proteinExistence type="predicted"/>
<dbReference type="EMBL" id="JBHTMY010000001">
    <property type="protein sequence ID" value="MFD1314188.1"/>
    <property type="molecule type" value="Genomic_DNA"/>
</dbReference>
<evidence type="ECO:0000313" key="5">
    <source>
        <dbReference type="EMBL" id="MFD1314188.1"/>
    </source>
</evidence>